<reference evidence="2 3" key="1">
    <citation type="journal article" date="2010" name="Stand. Genomic Sci.">
        <title>Complete genome sequence of Meiothermus silvanus type strain (VI-R2).</title>
        <authorList>
            <person name="Sikorski J."/>
            <person name="Tindall B.J."/>
            <person name="Lowry S."/>
            <person name="Lucas S."/>
            <person name="Nolan M."/>
            <person name="Copeland A."/>
            <person name="Glavina Del Rio T."/>
            <person name="Tice H."/>
            <person name="Cheng J.F."/>
            <person name="Han C."/>
            <person name="Pitluck S."/>
            <person name="Liolios K."/>
            <person name="Ivanova N."/>
            <person name="Mavromatis K."/>
            <person name="Mikhailova N."/>
            <person name="Pati A."/>
            <person name="Goodwin L."/>
            <person name="Chen A."/>
            <person name="Palaniappan K."/>
            <person name="Land M."/>
            <person name="Hauser L."/>
            <person name="Chang Y.J."/>
            <person name="Jeffries C.D."/>
            <person name="Rohde M."/>
            <person name="Goker M."/>
            <person name="Woyke T."/>
            <person name="Bristow J."/>
            <person name="Eisen J.A."/>
            <person name="Markowitz V."/>
            <person name="Hugenholtz P."/>
            <person name="Kyrpides N.C."/>
            <person name="Klenk H.P."/>
            <person name="Lapidus A."/>
        </authorList>
    </citation>
    <scope>NUCLEOTIDE SEQUENCE [LARGE SCALE GENOMIC DNA]</scope>
    <source>
        <strain evidence="3">ATCC 700542 / DSM 9946 / VI-R2</strain>
    </source>
</reference>
<evidence type="ECO:0000259" key="1">
    <source>
        <dbReference type="Pfam" id="PF14332"/>
    </source>
</evidence>
<dbReference type="AlphaFoldDB" id="D7BBG4"/>
<dbReference type="STRING" id="526227.Mesil_2577"/>
<dbReference type="HOGENOM" id="CLU_771187_0_0_0"/>
<feature type="domain" description="PatA-like N-terminal" evidence="1">
    <location>
        <begin position="16"/>
        <end position="171"/>
    </location>
</feature>
<dbReference type="InterPro" id="IPR011006">
    <property type="entry name" value="CheY-like_superfamily"/>
</dbReference>
<dbReference type="InterPro" id="IPR037257">
    <property type="entry name" value="T2SS_E_N_sf"/>
</dbReference>
<dbReference type="Proteomes" id="UP000001916">
    <property type="component" value="Chromosome"/>
</dbReference>
<gene>
    <name evidence="2" type="ordered locus">Mesil_2577</name>
</gene>
<keyword evidence="3" id="KW-1185">Reference proteome</keyword>
<dbReference type="EMBL" id="CP002042">
    <property type="protein sequence ID" value="ADH64426.1"/>
    <property type="molecule type" value="Genomic_DNA"/>
</dbReference>
<dbReference type="SUPFAM" id="SSF160246">
    <property type="entry name" value="EspE N-terminal domain-like"/>
    <property type="match status" value="1"/>
</dbReference>
<protein>
    <recommendedName>
        <fullName evidence="1">PatA-like N-terminal domain-containing protein</fullName>
    </recommendedName>
</protein>
<organism evidence="2 3">
    <name type="scientific">Allomeiothermus silvanus (strain ATCC 700542 / DSM 9946 / NBRC 106475 / NCIMB 13440 / VI-R2)</name>
    <name type="common">Thermus silvanus</name>
    <dbReference type="NCBI Taxonomy" id="526227"/>
    <lineage>
        <taxon>Bacteria</taxon>
        <taxon>Thermotogati</taxon>
        <taxon>Deinococcota</taxon>
        <taxon>Deinococci</taxon>
        <taxon>Thermales</taxon>
        <taxon>Thermaceae</taxon>
        <taxon>Allomeiothermus</taxon>
    </lineage>
</organism>
<evidence type="ECO:0000313" key="2">
    <source>
        <dbReference type="EMBL" id="ADH64426.1"/>
    </source>
</evidence>
<accession>D7BBG4</accession>
<name>D7BBG4_ALLS1</name>
<dbReference type="Gene3D" id="3.40.50.2300">
    <property type="match status" value="1"/>
</dbReference>
<proteinExistence type="predicted"/>
<evidence type="ECO:0000313" key="3">
    <source>
        <dbReference type="Proteomes" id="UP000001916"/>
    </source>
</evidence>
<sequence>MYSESRATDPMIRARIGEVELGDLLRALETARKSAVVTVETPNLYGRIHLMEGRLVYARTEPGPHLGEYLVRLLYLTLEDTQRLVLEQERENPGTPLGQLALRAGLISEEDLTDALRVQVMEALATLIRQKDGTLLAEAAPVKESSQIALPQTLETSSMLIEAARRLDEWQRGQVDPEVVLRVANDPTRHPLSPEAWSVLELVDGLKRARSIALESDLPEEQVYHLLFELKSRKLLEEAPIRPSDPLVLVLAESSLIRRLLLVTLERSRYRVLMPHDLESAKRMLTKHKPQGLILQGQDLMDRVRQIRSHPDGRFPPVWVVAEEPPRGLWVRSARLGHIPKPFREEDVLEAMAVIKRPT</sequence>
<dbReference type="eggNOG" id="COG3706">
    <property type="taxonomic scope" value="Bacteria"/>
</dbReference>
<dbReference type="SUPFAM" id="SSF52172">
    <property type="entry name" value="CheY-like"/>
    <property type="match status" value="1"/>
</dbReference>
<dbReference type="Pfam" id="PF14332">
    <property type="entry name" value="DUF4388"/>
    <property type="match status" value="1"/>
</dbReference>
<dbReference type="KEGG" id="msv:Mesil_2577"/>
<dbReference type="PANTHER" id="PTHR36304:SF4">
    <property type="entry name" value="DUF4388 DOMAIN-CONTAINING PROTEIN"/>
    <property type="match status" value="1"/>
</dbReference>
<dbReference type="InterPro" id="IPR025497">
    <property type="entry name" value="PatA-like_N"/>
</dbReference>
<dbReference type="PANTHER" id="PTHR36304">
    <property type="entry name" value="DOMAIN GTPASE-ACTIVATING PROTEIN, PUTATIVE-RELATED-RELATED"/>
    <property type="match status" value="1"/>
</dbReference>